<evidence type="ECO:0000259" key="7">
    <source>
        <dbReference type="Pfam" id="PF01979"/>
    </source>
</evidence>
<evidence type="ECO:0000256" key="2">
    <source>
        <dbReference type="ARBA" id="ARBA00012782"/>
    </source>
</evidence>
<organism evidence="9 10">
    <name type="scientific">candidate division MSBL1 archaeon SCGC-AAA259M10</name>
    <dbReference type="NCBI Taxonomy" id="1698270"/>
    <lineage>
        <taxon>Archaea</taxon>
        <taxon>Methanobacteriati</taxon>
        <taxon>Methanobacteriota</taxon>
        <taxon>candidate division MSBL1</taxon>
    </lineage>
</organism>
<dbReference type="Gene3D" id="2.30.40.10">
    <property type="entry name" value="Urease, subunit C, domain 1"/>
    <property type="match status" value="1"/>
</dbReference>
<evidence type="ECO:0000259" key="8">
    <source>
        <dbReference type="Pfam" id="PF13382"/>
    </source>
</evidence>
<dbReference type="GO" id="GO:0000034">
    <property type="term" value="F:adenine deaminase activity"/>
    <property type="evidence" value="ECO:0007669"/>
    <property type="project" value="UniProtKB-UniRule"/>
</dbReference>
<dbReference type="Gene3D" id="3.20.20.140">
    <property type="entry name" value="Metal-dependent hydrolases"/>
    <property type="match status" value="1"/>
</dbReference>
<comment type="catalytic activity">
    <reaction evidence="5 6">
        <text>adenine + H2O + H(+) = hypoxanthine + NH4(+)</text>
        <dbReference type="Rhea" id="RHEA:23688"/>
        <dbReference type="ChEBI" id="CHEBI:15377"/>
        <dbReference type="ChEBI" id="CHEBI:15378"/>
        <dbReference type="ChEBI" id="CHEBI:16708"/>
        <dbReference type="ChEBI" id="CHEBI:17368"/>
        <dbReference type="ChEBI" id="CHEBI:28938"/>
        <dbReference type="EC" id="3.5.4.2"/>
    </reaction>
</comment>
<reference evidence="9 10" key="1">
    <citation type="journal article" date="2016" name="Sci. Rep.">
        <title>Metabolic traits of an uncultured archaeal lineage -MSBL1- from brine pools of the Red Sea.</title>
        <authorList>
            <person name="Mwirichia R."/>
            <person name="Alam I."/>
            <person name="Rashid M."/>
            <person name="Vinu M."/>
            <person name="Ba-Alawi W."/>
            <person name="Anthony Kamau A."/>
            <person name="Kamanda Ngugi D."/>
            <person name="Goker M."/>
            <person name="Klenk H.P."/>
            <person name="Bajic V."/>
            <person name="Stingl U."/>
        </authorList>
    </citation>
    <scope>NUCLEOTIDE SEQUENCE [LARGE SCALE GENOMIC DNA]</scope>
    <source>
        <strain evidence="9">SCGC-AAA259M10</strain>
    </source>
</reference>
<comment type="similarity">
    <text evidence="1 6">Belongs to the metallo-dependent hydrolases superfamily. Adenine deaminase family.</text>
</comment>
<dbReference type="Proteomes" id="UP000070341">
    <property type="component" value="Unassembled WGS sequence"/>
</dbReference>
<evidence type="ECO:0000256" key="6">
    <source>
        <dbReference type="HAMAP-Rule" id="MF_01518"/>
    </source>
</evidence>
<dbReference type="InterPro" id="IPR011059">
    <property type="entry name" value="Metal-dep_hydrolase_composite"/>
</dbReference>
<protein>
    <recommendedName>
        <fullName evidence="2 6">Adenine deaminase</fullName>
        <shortName evidence="6">Adenase</shortName>
        <shortName evidence="6">Adenine aminase</shortName>
        <ecNumber evidence="2 6">3.5.4.2</ecNumber>
    </recommendedName>
</protein>
<keyword evidence="10" id="KW-1185">Reference proteome</keyword>
<evidence type="ECO:0000256" key="5">
    <source>
        <dbReference type="ARBA" id="ARBA00047720"/>
    </source>
</evidence>
<comment type="caution">
    <text evidence="9">The sequence shown here is derived from an EMBL/GenBank/DDBJ whole genome shotgun (WGS) entry which is preliminary data.</text>
</comment>
<evidence type="ECO:0000256" key="1">
    <source>
        <dbReference type="ARBA" id="ARBA00006773"/>
    </source>
</evidence>
<sequence>MFGDTSRKELVKVGIGEEAADLAVVGGKHVNVHSGEIIEEDVAIKGDRIAFVGDVDDVIDDSTEIINAEGKYITPGLIDGHQHSYHSYINGTEFAKLMLKHGTTAYADGFYGQGVVSGRKAIDYLKDEIEKTPLKLVFLVPTLVHLQNDELGIPSTPEKLSPEEMNEMLEWEDCHGLEEPPYLPILDLDDTYIDLFEKTLSLKKVVTGHGSGVSKAGLNAYVASGAATDHEVTNKEDAMEWSRRGMYLLSRWGSTAPDVIEISKAVSEEKFDNRNFAFCTDMQVVVDTAREGYIDRNVQVAIQNGVNPISAVQMGTLNTAHALRIDHELGSIIPGKVADIVLVEDLEEFEVDTVIASGEVVVENSELTFDLKIPDYPDWMKDTINLERPIKQEDLKVSSDKEEVTVRTVLIEDGSIITEEGRATLEVENGAVQTSIEKDILKGVMIDRHEASGRIGKAFVKGYGLKNGAFGSSVNALRENIVSVGTNDMDIAKVANRISELNGGVVVVKNGEVIAEVPLPLFGLQSDDVSDKVIEKFEEVAKALNELGCGLTSPLTNLEFMCACGEIPYIKISDYGLVDIEEREMIDLIVD</sequence>
<dbReference type="SUPFAM" id="SSF51556">
    <property type="entry name" value="Metallo-dependent hydrolases"/>
    <property type="match status" value="1"/>
</dbReference>
<dbReference type="SUPFAM" id="SSF51338">
    <property type="entry name" value="Composite domain of metallo-dependent hydrolases"/>
    <property type="match status" value="1"/>
</dbReference>
<dbReference type="AlphaFoldDB" id="A0A133V0S2"/>
<keyword evidence="3 6" id="KW-0378">Hydrolase</keyword>
<evidence type="ECO:0000313" key="10">
    <source>
        <dbReference type="Proteomes" id="UP000070341"/>
    </source>
</evidence>
<dbReference type="EMBL" id="LHXU01000022">
    <property type="protein sequence ID" value="KXB00037.1"/>
    <property type="molecule type" value="Genomic_DNA"/>
</dbReference>
<comment type="cofactor">
    <cofactor evidence="6">
        <name>Mn(2+)</name>
        <dbReference type="ChEBI" id="CHEBI:29035"/>
    </cofactor>
</comment>
<dbReference type="HAMAP" id="MF_01518">
    <property type="entry name" value="Adenine_deamin"/>
    <property type="match status" value="1"/>
</dbReference>
<dbReference type="EC" id="3.5.4.2" evidence="2 6"/>
<dbReference type="GO" id="GO:0006146">
    <property type="term" value="P:adenine catabolic process"/>
    <property type="evidence" value="ECO:0007669"/>
    <property type="project" value="InterPro"/>
</dbReference>
<dbReference type="PANTHER" id="PTHR11113:SF2">
    <property type="entry name" value="ADENINE DEAMINASE"/>
    <property type="match status" value="1"/>
</dbReference>
<dbReference type="PANTHER" id="PTHR11113">
    <property type="entry name" value="N-ACETYLGLUCOSAMINE-6-PHOSPHATE DEACETYLASE"/>
    <property type="match status" value="1"/>
</dbReference>
<feature type="domain" description="Adenine deaminase C-terminal" evidence="8">
    <location>
        <begin position="416"/>
        <end position="583"/>
    </location>
</feature>
<keyword evidence="4 6" id="KW-0464">Manganese</keyword>
<feature type="domain" description="Amidohydrolase-related" evidence="7">
    <location>
        <begin position="72"/>
        <end position="361"/>
    </location>
</feature>
<evidence type="ECO:0000313" key="9">
    <source>
        <dbReference type="EMBL" id="KXB00037.1"/>
    </source>
</evidence>
<name>A0A133V0S2_9EURY</name>
<evidence type="ECO:0000256" key="4">
    <source>
        <dbReference type="ARBA" id="ARBA00023211"/>
    </source>
</evidence>
<dbReference type="Pfam" id="PF01979">
    <property type="entry name" value="Amidohydro_1"/>
    <property type="match status" value="1"/>
</dbReference>
<dbReference type="InterPro" id="IPR032466">
    <property type="entry name" value="Metal_Hydrolase"/>
</dbReference>
<gene>
    <name evidence="6" type="primary">ade</name>
    <name evidence="9" type="ORF">AKJ40_02000</name>
</gene>
<dbReference type="InterPro" id="IPR006679">
    <property type="entry name" value="Adenine_deam"/>
</dbReference>
<accession>A0A133V0S2</accession>
<dbReference type="InterPro" id="IPR026912">
    <property type="entry name" value="Adenine_deam_C"/>
</dbReference>
<dbReference type="Pfam" id="PF13382">
    <property type="entry name" value="Adenine_deam_C"/>
    <property type="match status" value="1"/>
</dbReference>
<proteinExistence type="inferred from homology"/>
<evidence type="ECO:0000256" key="3">
    <source>
        <dbReference type="ARBA" id="ARBA00022801"/>
    </source>
</evidence>
<dbReference type="InterPro" id="IPR006680">
    <property type="entry name" value="Amidohydro-rel"/>
</dbReference>